<name>A0A803MYY3_CHEQI</name>
<reference evidence="2" key="2">
    <citation type="submission" date="2021-03" db="UniProtKB">
        <authorList>
            <consortium name="EnsemblPlants"/>
        </authorList>
    </citation>
    <scope>IDENTIFICATION</scope>
</reference>
<feature type="signal peptide" evidence="1">
    <location>
        <begin position="1"/>
        <end position="25"/>
    </location>
</feature>
<sequence length="99" mass="11077">MARATAIILAFVLVGVTMFTPHIEATRMMFKETQKIPYFEGSLLKNALPKGIILHSAPSDKGNEQVMLSNMKKLFMTRYHPSNRDRVLQSVPSPGVGHH</sequence>
<dbReference type="EnsemblPlants" id="AUR62037560-RA">
    <property type="protein sequence ID" value="AUR62037560-RA:cds"/>
    <property type="gene ID" value="AUR62037560"/>
</dbReference>
<organism evidence="2 3">
    <name type="scientific">Chenopodium quinoa</name>
    <name type="common">Quinoa</name>
    <dbReference type="NCBI Taxonomy" id="63459"/>
    <lineage>
        <taxon>Eukaryota</taxon>
        <taxon>Viridiplantae</taxon>
        <taxon>Streptophyta</taxon>
        <taxon>Embryophyta</taxon>
        <taxon>Tracheophyta</taxon>
        <taxon>Spermatophyta</taxon>
        <taxon>Magnoliopsida</taxon>
        <taxon>eudicotyledons</taxon>
        <taxon>Gunneridae</taxon>
        <taxon>Pentapetalae</taxon>
        <taxon>Caryophyllales</taxon>
        <taxon>Chenopodiaceae</taxon>
        <taxon>Chenopodioideae</taxon>
        <taxon>Atripliceae</taxon>
        <taxon>Chenopodium</taxon>
    </lineage>
</organism>
<keyword evidence="3" id="KW-1185">Reference proteome</keyword>
<dbReference type="PANTHER" id="PTHR37180:SF2">
    <property type="entry name" value="PRECURSOR OF CEP14"/>
    <property type="match status" value="1"/>
</dbReference>
<accession>A0A803MYY3</accession>
<evidence type="ECO:0000313" key="3">
    <source>
        <dbReference type="Proteomes" id="UP000596660"/>
    </source>
</evidence>
<protein>
    <submittedName>
        <fullName evidence="2">Uncharacterized protein</fullName>
    </submittedName>
</protein>
<dbReference type="Proteomes" id="UP000596660">
    <property type="component" value="Unplaced"/>
</dbReference>
<evidence type="ECO:0000313" key="2">
    <source>
        <dbReference type="EnsemblPlants" id="AUR62037560-RA:cds"/>
    </source>
</evidence>
<feature type="chain" id="PRO_5031023812" evidence="1">
    <location>
        <begin position="26"/>
        <end position="99"/>
    </location>
</feature>
<dbReference type="PANTHER" id="PTHR37180">
    <property type="entry name" value="PRECURSOR OF CEP14"/>
    <property type="match status" value="1"/>
</dbReference>
<dbReference type="GO" id="GO:0006995">
    <property type="term" value="P:cellular response to nitrogen starvation"/>
    <property type="evidence" value="ECO:0007669"/>
    <property type="project" value="InterPro"/>
</dbReference>
<dbReference type="InterPro" id="IPR038930">
    <property type="entry name" value="CEP13/CEP14"/>
</dbReference>
<dbReference type="GO" id="GO:0006970">
    <property type="term" value="P:response to osmotic stress"/>
    <property type="evidence" value="ECO:0007669"/>
    <property type="project" value="InterPro"/>
</dbReference>
<dbReference type="AlphaFoldDB" id="A0A803MYY3"/>
<keyword evidence="1" id="KW-0732">Signal</keyword>
<proteinExistence type="predicted"/>
<dbReference type="OMA" id="IEATRMM"/>
<reference evidence="2" key="1">
    <citation type="journal article" date="2017" name="Nature">
        <title>The genome of Chenopodium quinoa.</title>
        <authorList>
            <person name="Jarvis D.E."/>
            <person name="Ho Y.S."/>
            <person name="Lightfoot D.J."/>
            <person name="Schmoeckel S.M."/>
            <person name="Li B."/>
            <person name="Borm T.J.A."/>
            <person name="Ohyanagi H."/>
            <person name="Mineta K."/>
            <person name="Michell C.T."/>
            <person name="Saber N."/>
            <person name="Kharbatia N.M."/>
            <person name="Rupper R.R."/>
            <person name="Sharp A.R."/>
            <person name="Dally N."/>
            <person name="Boughton B.A."/>
            <person name="Woo Y.H."/>
            <person name="Gao G."/>
            <person name="Schijlen E.G.W.M."/>
            <person name="Guo X."/>
            <person name="Momin A.A."/>
            <person name="Negrao S."/>
            <person name="Al-Babili S."/>
            <person name="Gehring C."/>
            <person name="Roessner U."/>
            <person name="Jung C."/>
            <person name="Murphy K."/>
            <person name="Arold S.T."/>
            <person name="Gojobori T."/>
            <person name="van der Linden C.G."/>
            <person name="van Loo E.N."/>
            <person name="Jellen E.N."/>
            <person name="Maughan P.J."/>
            <person name="Tester M."/>
        </authorList>
    </citation>
    <scope>NUCLEOTIDE SEQUENCE [LARGE SCALE GENOMIC DNA]</scope>
    <source>
        <strain evidence="2">cv. PI 614886</strain>
    </source>
</reference>
<evidence type="ECO:0000256" key="1">
    <source>
        <dbReference type="SAM" id="SignalP"/>
    </source>
</evidence>
<dbReference type="Gramene" id="AUR62037560-RA">
    <property type="protein sequence ID" value="AUR62037560-RA:cds"/>
    <property type="gene ID" value="AUR62037560"/>
</dbReference>